<dbReference type="Gene3D" id="3.30.70.100">
    <property type="match status" value="1"/>
</dbReference>
<dbReference type="SUPFAM" id="SSF54909">
    <property type="entry name" value="Dimeric alpha+beta barrel"/>
    <property type="match status" value="1"/>
</dbReference>
<dbReference type="Pfam" id="PF03992">
    <property type="entry name" value="ABM"/>
    <property type="match status" value="1"/>
</dbReference>
<keyword evidence="3" id="KW-1185">Reference proteome</keyword>
<dbReference type="EMBL" id="JAPQKO010000005">
    <property type="protein sequence ID" value="KAJ5161955.1"/>
    <property type="molecule type" value="Genomic_DNA"/>
</dbReference>
<sequence>MSGFSLHVNIYIDPSNVDTFFEHFKPVYDKVIAEPECRFFEVYQAPDEPGQLSWVENWAATPQWFMENQITKEYYKGYLAATEPLFVKPREYKLLNRLGAPYYIAKDH</sequence>
<organism evidence="2 3">
    <name type="scientific">Penicillium capsulatum</name>
    <dbReference type="NCBI Taxonomy" id="69766"/>
    <lineage>
        <taxon>Eukaryota</taxon>
        <taxon>Fungi</taxon>
        <taxon>Dikarya</taxon>
        <taxon>Ascomycota</taxon>
        <taxon>Pezizomycotina</taxon>
        <taxon>Eurotiomycetes</taxon>
        <taxon>Eurotiomycetidae</taxon>
        <taxon>Eurotiales</taxon>
        <taxon>Aspergillaceae</taxon>
        <taxon>Penicillium</taxon>
    </lineage>
</organism>
<dbReference type="OrthoDB" id="4126315at2759"/>
<name>A0A9W9I3M7_9EURO</name>
<reference evidence="2" key="2">
    <citation type="journal article" date="2023" name="IMA Fungus">
        <title>Comparative genomic study of the Penicillium genus elucidates a diverse pangenome and 15 lateral gene transfer events.</title>
        <authorList>
            <person name="Petersen C."/>
            <person name="Sorensen T."/>
            <person name="Nielsen M.R."/>
            <person name="Sondergaard T.E."/>
            <person name="Sorensen J.L."/>
            <person name="Fitzpatrick D.A."/>
            <person name="Frisvad J.C."/>
            <person name="Nielsen K.L."/>
        </authorList>
    </citation>
    <scope>NUCLEOTIDE SEQUENCE</scope>
    <source>
        <strain evidence="2">IBT 21917</strain>
    </source>
</reference>
<evidence type="ECO:0000259" key="1">
    <source>
        <dbReference type="Pfam" id="PF03992"/>
    </source>
</evidence>
<evidence type="ECO:0000313" key="2">
    <source>
        <dbReference type="EMBL" id="KAJ5161955.1"/>
    </source>
</evidence>
<feature type="domain" description="ABM" evidence="1">
    <location>
        <begin position="5"/>
        <end position="59"/>
    </location>
</feature>
<comment type="caution">
    <text evidence="2">The sequence shown here is derived from an EMBL/GenBank/DDBJ whole genome shotgun (WGS) entry which is preliminary data.</text>
</comment>
<reference evidence="2" key="1">
    <citation type="submission" date="2022-11" db="EMBL/GenBank/DDBJ databases">
        <authorList>
            <person name="Petersen C."/>
        </authorList>
    </citation>
    <scope>NUCLEOTIDE SEQUENCE</scope>
    <source>
        <strain evidence="2">IBT 21917</strain>
    </source>
</reference>
<accession>A0A9W9I3M7</accession>
<dbReference type="AlphaFoldDB" id="A0A9W9I3M7"/>
<proteinExistence type="predicted"/>
<gene>
    <name evidence="2" type="ORF">N7492_007347</name>
</gene>
<dbReference type="Proteomes" id="UP001146351">
    <property type="component" value="Unassembled WGS sequence"/>
</dbReference>
<dbReference type="InterPro" id="IPR011008">
    <property type="entry name" value="Dimeric_a/b-barrel"/>
</dbReference>
<protein>
    <recommendedName>
        <fullName evidence="1">ABM domain-containing protein</fullName>
    </recommendedName>
</protein>
<dbReference type="InterPro" id="IPR007138">
    <property type="entry name" value="ABM_dom"/>
</dbReference>
<evidence type="ECO:0000313" key="3">
    <source>
        <dbReference type="Proteomes" id="UP001146351"/>
    </source>
</evidence>